<gene>
    <name evidence="2" type="ORF">BJ983_002106</name>
</gene>
<evidence type="ECO:0000259" key="1">
    <source>
        <dbReference type="Pfam" id="PF00487"/>
    </source>
</evidence>
<dbReference type="GO" id="GO:0016213">
    <property type="term" value="F:acyl-CoA 6-desaturase activity"/>
    <property type="evidence" value="ECO:0007669"/>
    <property type="project" value="UniProtKB-EC"/>
</dbReference>
<reference evidence="2 3" key="1">
    <citation type="submission" date="2020-07" db="EMBL/GenBank/DDBJ databases">
        <title>Sequencing the genomes of 1000 actinobacteria strains.</title>
        <authorList>
            <person name="Klenk H.-P."/>
        </authorList>
    </citation>
    <scope>NUCLEOTIDE SEQUENCE [LARGE SCALE GENOMIC DNA]</scope>
    <source>
        <strain evidence="2 3">DSM 45772</strain>
    </source>
</reference>
<dbReference type="PANTHER" id="PTHR19353:SF19">
    <property type="entry name" value="DELTA(5) FATTY ACID DESATURASE C-RELATED"/>
    <property type="match status" value="1"/>
</dbReference>
<comment type="caution">
    <text evidence="2">The sequence shown here is derived from an EMBL/GenBank/DDBJ whole genome shotgun (WGS) entry which is preliminary data.</text>
</comment>
<name>A0A7Y9DV53_9PSEU</name>
<dbReference type="InterPro" id="IPR012171">
    <property type="entry name" value="Fatty_acid_desaturase"/>
</dbReference>
<protein>
    <submittedName>
        <fullName evidence="2">Linoleoyl-CoA desaturase</fullName>
        <ecNumber evidence="2">1.14.19.3</ecNumber>
    </submittedName>
</protein>
<dbReference type="Pfam" id="PF00487">
    <property type="entry name" value="FA_desaturase"/>
    <property type="match status" value="1"/>
</dbReference>
<organism evidence="2 3">
    <name type="scientific">Actinomycetospora corticicola</name>
    <dbReference type="NCBI Taxonomy" id="663602"/>
    <lineage>
        <taxon>Bacteria</taxon>
        <taxon>Bacillati</taxon>
        <taxon>Actinomycetota</taxon>
        <taxon>Actinomycetes</taxon>
        <taxon>Pseudonocardiales</taxon>
        <taxon>Pseudonocardiaceae</taxon>
        <taxon>Actinomycetospora</taxon>
    </lineage>
</organism>
<dbReference type="InterPro" id="IPR005804">
    <property type="entry name" value="FA_desaturase_dom"/>
</dbReference>
<dbReference type="GO" id="GO:0016020">
    <property type="term" value="C:membrane"/>
    <property type="evidence" value="ECO:0007669"/>
    <property type="project" value="TreeGrafter"/>
</dbReference>
<evidence type="ECO:0000313" key="3">
    <source>
        <dbReference type="Proteomes" id="UP000535890"/>
    </source>
</evidence>
<dbReference type="GO" id="GO:0008610">
    <property type="term" value="P:lipid biosynthetic process"/>
    <property type="evidence" value="ECO:0007669"/>
    <property type="project" value="UniProtKB-ARBA"/>
</dbReference>
<dbReference type="EMBL" id="JACCBN010000001">
    <property type="protein sequence ID" value="NYD36004.1"/>
    <property type="molecule type" value="Genomic_DNA"/>
</dbReference>
<keyword evidence="3" id="KW-1185">Reference proteome</keyword>
<dbReference type="CDD" id="cd03506">
    <property type="entry name" value="Delta6-FADS-like"/>
    <property type="match status" value="1"/>
</dbReference>
<keyword evidence="2" id="KW-0560">Oxidoreductase</keyword>
<evidence type="ECO:0000313" key="2">
    <source>
        <dbReference type="EMBL" id="NYD36004.1"/>
    </source>
</evidence>
<dbReference type="Proteomes" id="UP000535890">
    <property type="component" value="Unassembled WGS sequence"/>
</dbReference>
<sequence>MTALDHRPLTDPEIIPEHVTRINEAKTPSGPGRPGASTAHITASTAHLSVEDIERIGAELEAIRDEVMSSLGEADARYIRRVIRTQRGLEIAGRILLLGALFPPAFVAGTASLGVAKILENMEIGHNVLHGQWDWMRDPEIHSTTWEWDHVSTASSWQQTHNYLHHTYTNVHNKDRDIGYNVLRVDPDQPWHPTYLFQTITNLGLALIFEYGIAAFDLEIDQVQRGEKTWAEKMPEIRTMLRKAGKQALKDYVVFPALSGPSFVPALVGGLLANTIRNVWSHAVIFCGHFPVEVETFDEERLENESQAEWYVRQMLGSANIEGSALLHIMTGNLSHQIEHHLFPDMPSNHYAAIAPKVRDLCRRYGLPYHAGPMWKQYGGVLWKIARLSFPGGHETIAKRQRRSLPVGRKAAATLRRLRERAVPQAA</sequence>
<dbReference type="PANTHER" id="PTHR19353">
    <property type="entry name" value="FATTY ACID DESATURASE 2"/>
    <property type="match status" value="1"/>
</dbReference>
<proteinExistence type="predicted"/>
<accession>A0A7Y9DV53</accession>
<dbReference type="AlphaFoldDB" id="A0A7Y9DV53"/>
<dbReference type="EC" id="1.14.19.3" evidence="2"/>
<feature type="domain" description="Fatty acid desaturase" evidence="1">
    <location>
        <begin position="106"/>
        <end position="371"/>
    </location>
</feature>